<keyword evidence="9" id="KW-0539">Nucleus</keyword>
<dbReference type="Proteomes" id="UP000002899">
    <property type="component" value="Chromosome IV"/>
</dbReference>
<reference evidence="12 13" key="2">
    <citation type="journal article" date="2013" name="PLoS ONE">
        <title>Whole genome mapping and re-organization of the nuclear and mitochondrial genomes of Babesia microti isolates.</title>
        <authorList>
            <person name="Cornillot E."/>
            <person name="Dassouli A."/>
            <person name="Garg A."/>
            <person name="Pachikara N."/>
            <person name="Randazzo S."/>
            <person name="Depoix D."/>
            <person name="Carcy B."/>
            <person name="Delbecq S."/>
            <person name="Frutos R."/>
            <person name="Silva J.C."/>
            <person name="Sutton R."/>
            <person name="Krause P.J."/>
            <person name="Mamoun C.B."/>
        </authorList>
    </citation>
    <scope>NUCLEOTIDE SEQUENCE [LARGE SCALE GENOMIC DNA]</scope>
    <source>
        <strain evidence="12 13">RI</strain>
    </source>
</reference>
<evidence type="ECO:0000256" key="5">
    <source>
        <dbReference type="ARBA" id="ARBA00022448"/>
    </source>
</evidence>
<reference evidence="12 13" key="1">
    <citation type="journal article" date="2012" name="Nucleic Acids Res.">
        <title>Sequencing of the smallest Apicomplexan genome from the human pathogen Babesia microti.</title>
        <authorList>
            <person name="Cornillot E."/>
            <person name="Hadj-Kaddour K."/>
            <person name="Dassouli A."/>
            <person name="Noel B."/>
            <person name="Ranwez V."/>
            <person name="Vacherie B."/>
            <person name="Augagneur Y."/>
            <person name="Bres V."/>
            <person name="Duclos A."/>
            <person name="Randazzo S."/>
            <person name="Carcy B."/>
            <person name="Debierre-Grockiego F."/>
            <person name="Delbecq S."/>
            <person name="Moubri-Menage K."/>
            <person name="Shams-Eldin H."/>
            <person name="Usmani-Brown S."/>
            <person name="Bringaud F."/>
            <person name="Wincker P."/>
            <person name="Vivares C.P."/>
            <person name="Schwarz R.T."/>
            <person name="Schetters T.P."/>
            <person name="Krause P.J."/>
            <person name="Gorenflot A."/>
            <person name="Berry V."/>
            <person name="Barbe V."/>
            <person name="Ben Mamoun C."/>
        </authorList>
    </citation>
    <scope>NUCLEOTIDE SEQUENCE [LARGE SCALE GENOMIC DNA]</scope>
    <source>
        <strain evidence="12 13">RI</strain>
    </source>
</reference>
<dbReference type="RefSeq" id="XP_021337794.1">
    <property type="nucleotide sequence ID" value="XM_021482584.1"/>
</dbReference>
<comment type="subcellular location">
    <subcellularLocation>
        <location evidence="2">Cytoplasm</location>
    </subcellularLocation>
    <subcellularLocation>
        <location evidence="1">Nucleus</location>
    </subcellularLocation>
</comment>
<reference evidence="12 13" key="3">
    <citation type="journal article" date="2016" name="Sci. Rep.">
        <title>Genome-wide diversity and gene expression profiling of Babesia microti isolates identify polymorphic genes that mediate host-pathogen interactions.</title>
        <authorList>
            <person name="Silva J.C."/>
            <person name="Cornillot E."/>
            <person name="McCracken C."/>
            <person name="Usmani-Brown S."/>
            <person name="Dwivedi A."/>
            <person name="Ifeonu O.O."/>
            <person name="Crabtree J."/>
            <person name="Gotia H.T."/>
            <person name="Virji A.Z."/>
            <person name="Reynes C."/>
            <person name="Colinge J."/>
            <person name="Kumar V."/>
            <person name="Lawres L."/>
            <person name="Pazzi J.E."/>
            <person name="Pablo J.V."/>
            <person name="Hung C."/>
            <person name="Brancato J."/>
            <person name="Kumari P."/>
            <person name="Orvis J."/>
            <person name="Tretina K."/>
            <person name="Chibucos M."/>
            <person name="Ott S."/>
            <person name="Sadzewicz L."/>
            <person name="Sengamalay N."/>
            <person name="Shetty A.C."/>
            <person name="Su Q."/>
            <person name="Tallon L."/>
            <person name="Fraser C.M."/>
            <person name="Frutos R."/>
            <person name="Molina D.M."/>
            <person name="Krause P.J."/>
            <person name="Ben Mamoun C."/>
        </authorList>
    </citation>
    <scope>NUCLEOTIDE SEQUENCE [LARGE SCALE GENOMIC DNA]</scope>
    <source>
        <strain evidence="12 13">RI</strain>
    </source>
</reference>
<evidence type="ECO:0000256" key="3">
    <source>
        <dbReference type="ARBA" id="ARBA00006094"/>
    </source>
</evidence>
<dbReference type="EMBL" id="LN871599">
    <property type="protein sequence ID" value="SIO73728.1"/>
    <property type="molecule type" value="Genomic_DNA"/>
</dbReference>
<dbReference type="KEGG" id="bmic:BmR1_04g07160"/>
<dbReference type="GeneID" id="24426079"/>
<dbReference type="InterPro" id="IPR038092">
    <property type="entry name" value="PHAX_RNA-binding_sf"/>
</dbReference>
<keyword evidence="8" id="KW-0653">Protein transport</keyword>
<dbReference type="AlphaFoldDB" id="A0A1N6LXY5"/>
<evidence type="ECO:0000259" key="11">
    <source>
        <dbReference type="Pfam" id="PF10258"/>
    </source>
</evidence>
<keyword evidence="7" id="KW-0694">RNA-binding</keyword>
<keyword evidence="6" id="KW-0963">Cytoplasm</keyword>
<dbReference type="GO" id="GO:0005737">
    <property type="term" value="C:cytoplasm"/>
    <property type="evidence" value="ECO:0007669"/>
    <property type="project" value="UniProtKB-SubCell"/>
</dbReference>
<dbReference type="GO" id="GO:0003723">
    <property type="term" value="F:RNA binding"/>
    <property type="evidence" value="ECO:0007669"/>
    <property type="project" value="UniProtKB-KW"/>
</dbReference>
<evidence type="ECO:0000256" key="8">
    <source>
        <dbReference type="ARBA" id="ARBA00022927"/>
    </source>
</evidence>
<comment type="similarity">
    <text evidence="3">Belongs to the PHAX family.</text>
</comment>
<dbReference type="Pfam" id="PF10258">
    <property type="entry name" value="PHAX_RNA-bd"/>
    <property type="match status" value="1"/>
</dbReference>
<dbReference type="InterPro" id="IPR019385">
    <property type="entry name" value="PHAX_RNA-binding_domain"/>
</dbReference>
<evidence type="ECO:0000256" key="4">
    <source>
        <dbReference type="ARBA" id="ARBA00016856"/>
    </source>
</evidence>
<dbReference type="GO" id="GO:0006408">
    <property type="term" value="P:snRNA export from nucleus"/>
    <property type="evidence" value="ECO:0007669"/>
    <property type="project" value="InterPro"/>
</dbReference>
<gene>
    <name evidence="12" type="ORF">BmR1_04g07160</name>
</gene>
<dbReference type="InterPro" id="IPR039047">
    <property type="entry name" value="PHAX"/>
</dbReference>
<name>A0A1N6LXY5_BABMR</name>
<dbReference type="PANTHER" id="PTHR13135:SF0">
    <property type="entry name" value="PHOSPHORYLATED ADAPTER RNA EXPORT PROTEIN"/>
    <property type="match status" value="1"/>
</dbReference>
<evidence type="ECO:0000256" key="10">
    <source>
        <dbReference type="ARBA" id="ARBA00030834"/>
    </source>
</evidence>
<evidence type="ECO:0000256" key="9">
    <source>
        <dbReference type="ARBA" id="ARBA00023242"/>
    </source>
</evidence>
<evidence type="ECO:0000256" key="1">
    <source>
        <dbReference type="ARBA" id="ARBA00004123"/>
    </source>
</evidence>
<proteinExistence type="inferred from homology"/>
<accession>A0A1N6LXY5</accession>
<dbReference type="GO" id="GO:0015031">
    <property type="term" value="P:protein transport"/>
    <property type="evidence" value="ECO:0007669"/>
    <property type="project" value="UniProtKB-KW"/>
</dbReference>
<evidence type="ECO:0000256" key="7">
    <source>
        <dbReference type="ARBA" id="ARBA00022884"/>
    </source>
</evidence>
<dbReference type="GO" id="GO:0005634">
    <property type="term" value="C:nucleus"/>
    <property type="evidence" value="ECO:0007669"/>
    <property type="project" value="UniProtKB-SubCell"/>
</dbReference>
<protein>
    <recommendedName>
        <fullName evidence="4">Phosphorylated adapter RNA export protein</fullName>
    </recommendedName>
    <alternativeName>
        <fullName evidence="10">RNA U small nuclear RNA export adapter protein</fullName>
    </alternativeName>
</protein>
<dbReference type="PANTHER" id="PTHR13135">
    <property type="entry name" value="CYTOSOLIC RESINIFERATOXIN BINDING PROTEIN RBP-26"/>
    <property type="match status" value="1"/>
</dbReference>
<dbReference type="Gene3D" id="1.10.10.1440">
    <property type="entry name" value="PHAX RNA-binding domain"/>
    <property type="match status" value="1"/>
</dbReference>
<evidence type="ECO:0000313" key="13">
    <source>
        <dbReference type="Proteomes" id="UP000002899"/>
    </source>
</evidence>
<evidence type="ECO:0000256" key="6">
    <source>
        <dbReference type="ARBA" id="ARBA00022490"/>
    </source>
</evidence>
<keyword evidence="13" id="KW-1185">Reference proteome</keyword>
<dbReference type="OrthoDB" id="20573at2759"/>
<evidence type="ECO:0000313" key="12">
    <source>
        <dbReference type="EMBL" id="SIO73728.1"/>
    </source>
</evidence>
<organism evidence="12 13">
    <name type="scientific">Babesia microti (strain RI)</name>
    <dbReference type="NCBI Taxonomy" id="1133968"/>
    <lineage>
        <taxon>Eukaryota</taxon>
        <taxon>Sar</taxon>
        <taxon>Alveolata</taxon>
        <taxon>Apicomplexa</taxon>
        <taxon>Aconoidasida</taxon>
        <taxon>Piroplasmida</taxon>
        <taxon>Babesiidae</taxon>
        <taxon>Babesia</taxon>
    </lineage>
</organism>
<evidence type="ECO:0000256" key="2">
    <source>
        <dbReference type="ARBA" id="ARBA00004496"/>
    </source>
</evidence>
<feature type="domain" description="Phosphorylated adapter RNA export protein RNA-binding" evidence="11">
    <location>
        <begin position="27"/>
        <end position="105"/>
    </location>
</feature>
<sequence length="126" mass="14389">MVNGNRAEIIKKLKLLTFLSAEEIDLICEIVVTLKEPNVQLIERIVHRLGAATCQNILTETINTLADGGLRKPDGFKRTSGGVFIALVKKRIDNDTVDFIWREQKDRQKEYKRIKRRSIAKKAANK</sequence>
<dbReference type="VEuPathDB" id="PiroplasmaDB:BmR1_04g07160"/>
<keyword evidence="5" id="KW-0813">Transport</keyword>